<dbReference type="Proteomes" id="UP001623041">
    <property type="component" value="Unassembled WGS sequence"/>
</dbReference>
<proteinExistence type="predicted"/>
<dbReference type="InterPro" id="IPR050572">
    <property type="entry name" value="Fe-S_Ferredoxin"/>
</dbReference>
<dbReference type="EMBL" id="JBJHQH010000023">
    <property type="protein sequence ID" value="MFK9094414.1"/>
    <property type="molecule type" value="Genomic_DNA"/>
</dbReference>
<evidence type="ECO:0000256" key="2">
    <source>
        <dbReference type="ARBA" id="ARBA00022723"/>
    </source>
</evidence>
<protein>
    <submittedName>
        <fullName evidence="6">4Fe-4S binding protein</fullName>
    </submittedName>
</protein>
<dbReference type="PANTHER" id="PTHR43687">
    <property type="entry name" value="ADENYLYLSULFATE REDUCTASE, BETA SUBUNIT"/>
    <property type="match status" value="1"/>
</dbReference>
<evidence type="ECO:0000259" key="5">
    <source>
        <dbReference type="PROSITE" id="PS51379"/>
    </source>
</evidence>
<keyword evidence="2" id="KW-0479">Metal-binding</keyword>
<evidence type="ECO:0000313" key="7">
    <source>
        <dbReference type="Proteomes" id="UP001623041"/>
    </source>
</evidence>
<evidence type="ECO:0000313" key="6">
    <source>
        <dbReference type="EMBL" id="MFK9094414.1"/>
    </source>
</evidence>
<comment type="caution">
    <text evidence="6">The sequence shown here is derived from an EMBL/GenBank/DDBJ whole genome shotgun (WGS) entry which is preliminary data.</text>
</comment>
<reference evidence="6 7" key="1">
    <citation type="submission" date="2024-11" db="EMBL/GenBank/DDBJ databases">
        <authorList>
            <person name="Lucas J.A."/>
        </authorList>
    </citation>
    <scope>NUCLEOTIDE SEQUENCE [LARGE SCALE GENOMIC DNA]</scope>
    <source>
        <strain evidence="6 7">Z 5.4</strain>
    </source>
</reference>
<evidence type="ECO:0000256" key="4">
    <source>
        <dbReference type="ARBA" id="ARBA00023014"/>
    </source>
</evidence>
<dbReference type="PANTHER" id="PTHR43687:SF1">
    <property type="entry name" value="FERREDOXIN III"/>
    <property type="match status" value="1"/>
</dbReference>
<accession>A0ABW8RLN0</accession>
<dbReference type="SUPFAM" id="SSF54862">
    <property type="entry name" value="4Fe-4S ferredoxins"/>
    <property type="match status" value="2"/>
</dbReference>
<feature type="domain" description="4Fe-4S ferredoxin-type" evidence="5">
    <location>
        <begin position="227"/>
        <end position="256"/>
    </location>
</feature>
<dbReference type="PROSITE" id="PS00198">
    <property type="entry name" value="4FE4S_FER_1"/>
    <property type="match status" value="2"/>
</dbReference>
<evidence type="ECO:0000256" key="1">
    <source>
        <dbReference type="ARBA" id="ARBA00022485"/>
    </source>
</evidence>
<dbReference type="PROSITE" id="PS51379">
    <property type="entry name" value="4FE4S_FER_2"/>
    <property type="match status" value="2"/>
</dbReference>
<feature type="domain" description="4Fe-4S ferredoxin-type" evidence="5">
    <location>
        <begin position="48"/>
        <end position="78"/>
    </location>
</feature>
<dbReference type="Pfam" id="PF12838">
    <property type="entry name" value="Fer4_7"/>
    <property type="match status" value="1"/>
</dbReference>
<organism evidence="6 7">
    <name type="scientific">Bacillus salipaludis</name>
    <dbReference type="NCBI Taxonomy" id="2547811"/>
    <lineage>
        <taxon>Bacteria</taxon>
        <taxon>Bacillati</taxon>
        <taxon>Bacillota</taxon>
        <taxon>Bacilli</taxon>
        <taxon>Bacillales</taxon>
        <taxon>Bacillaceae</taxon>
        <taxon>Bacillus</taxon>
    </lineage>
</organism>
<dbReference type="RefSeq" id="WP_406582886.1">
    <property type="nucleotide sequence ID" value="NZ_JBJHQH010000023.1"/>
</dbReference>
<keyword evidence="1" id="KW-0004">4Fe-4S</keyword>
<keyword evidence="7" id="KW-1185">Reference proteome</keyword>
<keyword evidence="4" id="KW-0411">Iron-sulfur</keyword>
<dbReference type="InterPro" id="IPR017900">
    <property type="entry name" value="4Fe4S_Fe_S_CS"/>
</dbReference>
<dbReference type="Gene3D" id="3.30.70.20">
    <property type="match status" value="2"/>
</dbReference>
<keyword evidence="3" id="KW-0408">Iron</keyword>
<gene>
    <name evidence="6" type="ORF">ACJEBI_23460</name>
</gene>
<evidence type="ECO:0000256" key="3">
    <source>
        <dbReference type="ARBA" id="ARBA00023004"/>
    </source>
</evidence>
<dbReference type="InterPro" id="IPR017896">
    <property type="entry name" value="4Fe4S_Fe-S-bd"/>
</dbReference>
<name>A0ABW8RLN0_9BACI</name>
<sequence>MGLLDKWVESLDYQYEVLPSCTRNKSPRSTCQSCLDVCEHDAITLENNHPFIQKEKCIECGNCIAACPVQAVAGIFPQRSVIDHKLLVSNEHVPTVKEMLVLYKQGVREIVSEDPSLTGSLLNVIEEANSILIQLGEDALKVSNKAIEKTEEVYSRRELFSLWKKEGKSLIKQAAPAKWRFNHKHLDVTKYYHNYQFTNISINLDTCTLCKACEILCDKKCFSITGTSFSIAAQACFSCRLCEDICPENAIRLEKRISAVKDIHYPIYKKQCCTCQKPFETIRENEEQCVSCTKRKGFLSSYESMV</sequence>